<proteinExistence type="predicted"/>
<evidence type="ECO:0000313" key="1">
    <source>
        <dbReference type="EMBL" id="KZD72100.1"/>
    </source>
</evidence>
<protein>
    <submittedName>
        <fullName evidence="1">Uncharacterized protein</fullName>
    </submittedName>
</protein>
<sequence>MNQHNLAQYHLLLQNNTDLPLSQILPLEDFLITFITHLNEIFQESELTFKNLEPIITDIPEANQETTLSLNDIELGELFLIHDSSYLDTSLVYYSPYGLIESTIFRYEDYNNFSISDYVILVKEFSSHLLGEYLMYSQIEKNH</sequence>
<comment type="caution">
    <text evidence="1">The sequence shown here is derived from an EMBL/GenBank/DDBJ whole genome shotgun (WGS) entry which is preliminary data.</text>
</comment>
<dbReference type="Proteomes" id="UP000076482">
    <property type="component" value="Unassembled WGS sequence"/>
</dbReference>
<organism evidence="1 2">
    <name type="scientific">Bacillus cereus</name>
    <dbReference type="NCBI Taxonomy" id="1396"/>
    <lineage>
        <taxon>Bacteria</taxon>
        <taxon>Bacillati</taxon>
        <taxon>Bacillota</taxon>
        <taxon>Bacilli</taxon>
        <taxon>Bacillales</taxon>
        <taxon>Bacillaceae</taxon>
        <taxon>Bacillus</taxon>
        <taxon>Bacillus cereus group</taxon>
    </lineage>
</organism>
<dbReference type="RefSeq" id="WP_063259783.1">
    <property type="nucleotide sequence ID" value="NZ_LJKE01000015.1"/>
</dbReference>
<dbReference type="AlphaFoldDB" id="A0A164QS16"/>
<dbReference type="EMBL" id="LJKE01000015">
    <property type="protein sequence ID" value="KZD72100.1"/>
    <property type="molecule type" value="Genomic_DNA"/>
</dbReference>
<name>A0A164QS16_BACCE</name>
<evidence type="ECO:0000313" key="2">
    <source>
        <dbReference type="Proteomes" id="UP000076482"/>
    </source>
</evidence>
<reference evidence="1 2" key="1">
    <citation type="submission" date="2015-09" db="EMBL/GenBank/DDBJ databases">
        <title>Bacillus cereus food isolates.</title>
        <authorList>
            <person name="Boekhorst J."/>
        </authorList>
    </citation>
    <scope>NUCLEOTIDE SEQUENCE [LARGE SCALE GENOMIC DNA]</scope>
    <source>
        <strain evidence="1 2">B4088</strain>
    </source>
</reference>
<accession>A0A164QS16</accession>
<gene>
    <name evidence="1" type="ORF">B4088_0561</name>
</gene>
<dbReference type="PATRIC" id="fig|1396.535.peg.4313"/>